<evidence type="ECO:0000313" key="3">
    <source>
        <dbReference type="Proteomes" id="UP001431776"/>
    </source>
</evidence>
<dbReference type="AlphaFoldDB" id="A0AAW6TVX4"/>
<sequence length="251" mass="28085">MSDRTEIRSGYLQPAFLICVGVLAAACAGMSVARQRLGLYLKKEPLPLKQPLDRLDEAALAPYEVVAKLTIRNEEILRSLGTEDYIQWVLEDPSEPAESPVRRCLLFVTYYRLPDRVPHVPEECYTGGGYRRLYGEAVTLRIGPDGARREVPGRYLVFEGSPGVFSSGAPRFPVLYLFRVSAEYAGSRDAARIALNRNIFSRHAYFCKVELVFNQALTAPTQAATVAAGERLLSVVLPALERDHWPDDVRR</sequence>
<protein>
    <recommendedName>
        <fullName evidence="4">Exosortase-associated EpsI family protein</fullName>
    </recommendedName>
</protein>
<keyword evidence="1" id="KW-0812">Transmembrane</keyword>
<keyword evidence="3" id="KW-1185">Reference proteome</keyword>
<accession>A0AAW6TVX4</accession>
<gene>
    <name evidence="2" type="ORF">QJ522_01215</name>
</gene>
<evidence type="ECO:0008006" key="4">
    <source>
        <dbReference type="Google" id="ProtNLM"/>
    </source>
</evidence>
<dbReference type="EMBL" id="JASCXX010000001">
    <property type="protein sequence ID" value="MDI6447646.1"/>
    <property type="molecule type" value="Genomic_DNA"/>
</dbReference>
<name>A0AAW6TVX4_9BACT</name>
<feature type="transmembrane region" description="Helical" evidence="1">
    <location>
        <begin position="12"/>
        <end position="33"/>
    </location>
</feature>
<evidence type="ECO:0000256" key="1">
    <source>
        <dbReference type="SAM" id="Phobius"/>
    </source>
</evidence>
<proteinExistence type="predicted"/>
<organism evidence="2 3">
    <name type="scientific">Anaerobaca lacustris</name>
    <dbReference type="NCBI Taxonomy" id="3044600"/>
    <lineage>
        <taxon>Bacteria</taxon>
        <taxon>Pseudomonadati</taxon>
        <taxon>Planctomycetota</taxon>
        <taxon>Phycisphaerae</taxon>
        <taxon>Sedimentisphaerales</taxon>
        <taxon>Anaerobacaceae</taxon>
        <taxon>Anaerobaca</taxon>
    </lineage>
</organism>
<dbReference type="RefSeq" id="WP_349243056.1">
    <property type="nucleotide sequence ID" value="NZ_JASCXX010000001.1"/>
</dbReference>
<dbReference type="Proteomes" id="UP001431776">
    <property type="component" value="Unassembled WGS sequence"/>
</dbReference>
<evidence type="ECO:0000313" key="2">
    <source>
        <dbReference type="EMBL" id="MDI6447646.1"/>
    </source>
</evidence>
<keyword evidence="1" id="KW-0472">Membrane</keyword>
<reference evidence="2" key="1">
    <citation type="submission" date="2023-05" db="EMBL/GenBank/DDBJ databases">
        <title>Anaerotaeda fermentans gen. nov., sp. nov., a novel anaerobic planctomycete of the new family within the order Sedimentisphaerales isolated from Taman Peninsula, Russia.</title>
        <authorList>
            <person name="Khomyakova M.A."/>
            <person name="Merkel A.Y."/>
            <person name="Slobodkin A.I."/>
        </authorList>
    </citation>
    <scope>NUCLEOTIDE SEQUENCE</scope>
    <source>
        <strain evidence="2">M17dextr</strain>
    </source>
</reference>
<dbReference type="PROSITE" id="PS51257">
    <property type="entry name" value="PROKAR_LIPOPROTEIN"/>
    <property type="match status" value="1"/>
</dbReference>
<comment type="caution">
    <text evidence="2">The sequence shown here is derived from an EMBL/GenBank/DDBJ whole genome shotgun (WGS) entry which is preliminary data.</text>
</comment>
<keyword evidence="1" id="KW-1133">Transmembrane helix</keyword>